<dbReference type="PRINTS" id="PR00119">
    <property type="entry name" value="CATATPASE"/>
</dbReference>
<evidence type="ECO:0000256" key="13">
    <source>
        <dbReference type="ARBA" id="ARBA00022840"/>
    </source>
</evidence>
<feature type="transmembrane region" description="Helical" evidence="23">
    <location>
        <begin position="515"/>
        <end position="537"/>
    </location>
</feature>
<dbReference type="GO" id="GO:0005524">
    <property type="term" value="F:ATP binding"/>
    <property type="evidence" value="ECO:0007669"/>
    <property type="project" value="UniProtKB-UniRule"/>
</dbReference>
<dbReference type="GO" id="GO:0016887">
    <property type="term" value="F:ATP hydrolysis activity"/>
    <property type="evidence" value="ECO:0007669"/>
    <property type="project" value="InterPro"/>
</dbReference>
<evidence type="ECO:0000259" key="24">
    <source>
        <dbReference type="PROSITE" id="PS50846"/>
    </source>
</evidence>
<protein>
    <recommendedName>
        <fullName evidence="4">Copper-exporting P-type ATPase</fullName>
        <ecNumber evidence="3">7.2.2.8</ecNumber>
    </recommendedName>
    <alternativeName>
        <fullName evidence="20">Copper-exporting P-type ATPase A</fullName>
    </alternativeName>
    <alternativeName>
        <fullName evidence="21">Cu(+)-exporting ATPase</fullName>
    </alternativeName>
</protein>
<dbReference type="EC" id="7.2.2.8" evidence="3"/>
<dbReference type="PROSITE" id="PS01047">
    <property type="entry name" value="HMA_1"/>
    <property type="match status" value="2"/>
</dbReference>
<evidence type="ECO:0000256" key="9">
    <source>
        <dbReference type="ARBA" id="ARBA00022723"/>
    </source>
</evidence>
<dbReference type="InterPro" id="IPR027256">
    <property type="entry name" value="P-typ_ATPase_IB"/>
</dbReference>
<evidence type="ECO:0000256" key="21">
    <source>
        <dbReference type="ARBA" id="ARBA00033239"/>
    </source>
</evidence>
<evidence type="ECO:0000256" key="20">
    <source>
        <dbReference type="ARBA" id="ARBA00029719"/>
    </source>
</evidence>
<dbReference type="Pfam" id="PF00702">
    <property type="entry name" value="Hydrolase"/>
    <property type="match status" value="1"/>
</dbReference>
<dbReference type="PANTHER" id="PTHR43520:SF6">
    <property type="entry name" value="COPPER-EXPORTING P-TYPE ATPASE"/>
    <property type="match status" value="1"/>
</dbReference>
<evidence type="ECO:0000313" key="25">
    <source>
        <dbReference type="EMBL" id="MDG2950587.1"/>
    </source>
</evidence>
<keyword evidence="16 23" id="KW-1133">Transmembrane helix</keyword>
<dbReference type="Gene3D" id="3.30.70.100">
    <property type="match status" value="3"/>
</dbReference>
<keyword evidence="17" id="KW-0186">Copper</keyword>
<keyword evidence="10" id="KW-0677">Repeat</keyword>
<evidence type="ECO:0000256" key="18">
    <source>
        <dbReference type="ARBA" id="ARBA00023065"/>
    </source>
</evidence>
<evidence type="ECO:0000256" key="16">
    <source>
        <dbReference type="ARBA" id="ARBA00022989"/>
    </source>
</evidence>
<dbReference type="InterPro" id="IPR023298">
    <property type="entry name" value="ATPase_P-typ_TM_dom_sf"/>
</dbReference>
<feature type="domain" description="HMA" evidence="24">
    <location>
        <begin position="66"/>
        <end position="127"/>
    </location>
</feature>
<keyword evidence="12" id="KW-0187">Copper transport</keyword>
<feature type="transmembrane region" description="Helical" evidence="23">
    <location>
        <begin position="296"/>
        <end position="317"/>
    </location>
</feature>
<gene>
    <name evidence="25" type="ORF">P7M15_08670</name>
</gene>
<dbReference type="PROSITE" id="PS00154">
    <property type="entry name" value="ATPASE_E1_E2"/>
    <property type="match status" value="1"/>
</dbReference>
<organism evidence="25 26">
    <name type="scientific">Exercitatus varius</name>
    <dbReference type="NCBI Taxonomy" id="67857"/>
    <lineage>
        <taxon>Bacteria</taxon>
        <taxon>Pseudomonadati</taxon>
        <taxon>Pseudomonadota</taxon>
        <taxon>Gammaproteobacteria</taxon>
        <taxon>Pasteurellales</taxon>
        <taxon>Pasteurellaceae</taxon>
        <taxon>Exercitatus</taxon>
    </lineage>
</organism>
<evidence type="ECO:0000256" key="4">
    <source>
        <dbReference type="ARBA" id="ARBA00015102"/>
    </source>
</evidence>
<keyword evidence="5" id="KW-0813">Transport</keyword>
<evidence type="ECO:0000256" key="14">
    <source>
        <dbReference type="ARBA" id="ARBA00022842"/>
    </source>
</evidence>
<dbReference type="InterPro" id="IPR044492">
    <property type="entry name" value="P_typ_ATPase_HD_dom"/>
</dbReference>
<dbReference type="Proteomes" id="UP001214976">
    <property type="component" value="Unassembled WGS sequence"/>
</dbReference>
<evidence type="ECO:0000256" key="10">
    <source>
        <dbReference type="ARBA" id="ARBA00022737"/>
    </source>
</evidence>
<dbReference type="Pfam" id="PF00122">
    <property type="entry name" value="E1-E2_ATPase"/>
    <property type="match status" value="1"/>
</dbReference>
<dbReference type="SUPFAM" id="SSF81665">
    <property type="entry name" value="Calcium ATPase, transmembrane domain M"/>
    <property type="match status" value="1"/>
</dbReference>
<dbReference type="RefSeq" id="WP_317477567.1">
    <property type="nucleotide sequence ID" value="NZ_JARQTW010000013.1"/>
</dbReference>
<dbReference type="InterPro" id="IPR023214">
    <property type="entry name" value="HAD_sf"/>
</dbReference>
<accession>A0AAW6QAS2</accession>
<keyword evidence="19 23" id="KW-0472">Membrane</keyword>
<feature type="transmembrane region" description="Helical" evidence="23">
    <location>
        <begin position="857"/>
        <end position="876"/>
    </location>
</feature>
<dbReference type="PANTHER" id="PTHR43520">
    <property type="entry name" value="ATP7, ISOFORM B"/>
    <property type="match status" value="1"/>
</dbReference>
<comment type="catalytic activity">
    <reaction evidence="22">
        <text>Cu(+)(in) + ATP + H2O = Cu(+)(out) + ADP + phosphate + H(+)</text>
        <dbReference type="Rhea" id="RHEA:25792"/>
        <dbReference type="ChEBI" id="CHEBI:15377"/>
        <dbReference type="ChEBI" id="CHEBI:15378"/>
        <dbReference type="ChEBI" id="CHEBI:30616"/>
        <dbReference type="ChEBI" id="CHEBI:43474"/>
        <dbReference type="ChEBI" id="CHEBI:49552"/>
        <dbReference type="ChEBI" id="CHEBI:456216"/>
        <dbReference type="EC" id="7.2.2.8"/>
    </reaction>
</comment>
<reference evidence="25" key="1">
    <citation type="submission" date="2023-03" db="EMBL/GenBank/DDBJ databases">
        <title>Classification of Bisgaard taxon 6 and taxon 10 as Exercitatus varius gen. nov., spec. nov.</title>
        <authorList>
            <person name="Christensen H."/>
        </authorList>
    </citation>
    <scope>NUCLEOTIDE SEQUENCE</scope>
    <source>
        <strain evidence="25">86116</strain>
    </source>
</reference>
<dbReference type="GO" id="GO:0005886">
    <property type="term" value="C:plasma membrane"/>
    <property type="evidence" value="ECO:0007669"/>
    <property type="project" value="UniProtKB-SubCell"/>
</dbReference>
<comment type="subcellular location">
    <subcellularLocation>
        <location evidence="1">Cell membrane</location>
        <topology evidence="1">Multi-pass membrane protein</topology>
    </subcellularLocation>
</comment>
<keyword evidence="13 23" id="KW-0067">ATP-binding</keyword>
<evidence type="ECO:0000256" key="19">
    <source>
        <dbReference type="ARBA" id="ARBA00023136"/>
    </source>
</evidence>
<dbReference type="InterPro" id="IPR023299">
    <property type="entry name" value="ATPase_P-typ_cyto_dom_N"/>
</dbReference>
<dbReference type="Gene3D" id="3.40.1110.10">
    <property type="entry name" value="Calcium-transporting ATPase, cytoplasmic domain N"/>
    <property type="match status" value="1"/>
</dbReference>
<keyword evidence="14" id="KW-0460">Magnesium</keyword>
<dbReference type="InterPro" id="IPR018303">
    <property type="entry name" value="ATPase_P-typ_P_site"/>
</dbReference>
<feature type="domain" description="HMA" evidence="24">
    <location>
        <begin position="1"/>
        <end position="62"/>
    </location>
</feature>
<dbReference type="GO" id="GO:0060003">
    <property type="term" value="P:copper ion export"/>
    <property type="evidence" value="ECO:0007669"/>
    <property type="project" value="UniProtKB-ARBA"/>
</dbReference>
<evidence type="ECO:0000256" key="2">
    <source>
        <dbReference type="ARBA" id="ARBA00006024"/>
    </source>
</evidence>
<feature type="transmembrane region" description="Helical" evidence="23">
    <location>
        <begin position="543"/>
        <end position="564"/>
    </location>
</feature>
<proteinExistence type="inferred from homology"/>
<dbReference type="InterPro" id="IPR006121">
    <property type="entry name" value="HMA_dom"/>
</dbReference>
<dbReference type="PRINTS" id="PR00943">
    <property type="entry name" value="CUATPASE"/>
</dbReference>
<comment type="caution">
    <text evidence="25">The sequence shown here is derived from an EMBL/GenBank/DDBJ whole genome shotgun (WGS) entry which is preliminary data.</text>
</comment>
<keyword evidence="25" id="KW-0378">Hydrolase</keyword>
<dbReference type="GO" id="GO:0005507">
    <property type="term" value="F:copper ion binding"/>
    <property type="evidence" value="ECO:0007669"/>
    <property type="project" value="TreeGrafter"/>
</dbReference>
<feature type="domain" description="HMA" evidence="24">
    <location>
        <begin position="178"/>
        <end position="241"/>
    </location>
</feature>
<feature type="transmembrane region" description="Helical" evidence="23">
    <location>
        <begin position="329"/>
        <end position="351"/>
    </location>
</feature>
<dbReference type="InterPro" id="IPR036163">
    <property type="entry name" value="HMA_dom_sf"/>
</dbReference>
<dbReference type="Gene3D" id="3.40.50.1000">
    <property type="entry name" value="HAD superfamily/HAD-like"/>
    <property type="match status" value="1"/>
</dbReference>
<dbReference type="InterPro" id="IPR017969">
    <property type="entry name" value="Heavy-metal-associated_CS"/>
</dbReference>
<dbReference type="SFLD" id="SFLDF00027">
    <property type="entry name" value="p-type_atpase"/>
    <property type="match status" value="1"/>
</dbReference>
<dbReference type="Pfam" id="PF00403">
    <property type="entry name" value="HMA"/>
    <property type="match status" value="2"/>
</dbReference>
<evidence type="ECO:0000256" key="1">
    <source>
        <dbReference type="ARBA" id="ARBA00004651"/>
    </source>
</evidence>
<dbReference type="PROSITE" id="PS01229">
    <property type="entry name" value="COF_2"/>
    <property type="match status" value="1"/>
</dbReference>
<keyword evidence="15" id="KW-1278">Translocase</keyword>
<evidence type="ECO:0000256" key="3">
    <source>
        <dbReference type="ARBA" id="ARBA00012517"/>
    </source>
</evidence>
<dbReference type="InterPro" id="IPR008250">
    <property type="entry name" value="ATPase_P-typ_transduc_dom_A_sf"/>
</dbReference>
<feature type="transmembrane region" description="Helical" evidence="23">
    <location>
        <begin position="266"/>
        <end position="284"/>
    </location>
</feature>
<dbReference type="InterPro" id="IPR036412">
    <property type="entry name" value="HAD-like_sf"/>
</dbReference>
<evidence type="ECO:0000256" key="23">
    <source>
        <dbReference type="RuleBase" id="RU362081"/>
    </source>
</evidence>
<dbReference type="InterPro" id="IPR001757">
    <property type="entry name" value="P_typ_ATPase"/>
</dbReference>
<dbReference type="SFLD" id="SFLDG00002">
    <property type="entry name" value="C1.7:_P-type_atpase_like"/>
    <property type="match status" value="1"/>
</dbReference>
<dbReference type="SUPFAM" id="SSF81653">
    <property type="entry name" value="Calcium ATPase, transduction domain A"/>
    <property type="match status" value="1"/>
</dbReference>
<dbReference type="GO" id="GO:0055070">
    <property type="term" value="P:copper ion homeostasis"/>
    <property type="evidence" value="ECO:0007669"/>
    <property type="project" value="TreeGrafter"/>
</dbReference>
<dbReference type="NCBIfam" id="TIGR01511">
    <property type="entry name" value="ATPase-IB1_Cu"/>
    <property type="match status" value="1"/>
</dbReference>
<evidence type="ECO:0000313" key="26">
    <source>
        <dbReference type="Proteomes" id="UP001214976"/>
    </source>
</evidence>
<keyword evidence="18" id="KW-0406">Ion transport</keyword>
<dbReference type="FunFam" id="2.70.150.10:FF:000020">
    <property type="entry name" value="Copper-exporting P-type ATPase A"/>
    <property type="match status" value="1"/>
</dbReference>
<evidence type="ECO:0000256" key="6">
    <source>
        <dbReference type="ARBA" id="ARBA00022475"/>
    </source>
</evidence>
<sequence>MTIILALGDLSCGHCIKAVKTALEKVEGVETAEVTLNFAKVTGDVTPESLINAVLDAGYRAKLAEPDFTLALSGLNCGHCIKSTEKALSAVKNIEVFDVSKTSAKIYGAADPQAAIQAIVEAGFDASLENAVPKSEDAAIDVLKADEGPKSEQPLQSAASPEGVAVAQSFQAESLPGEQITLLLSGLSCAACVLKVERALQAVPNVRSARVNLAEQTAFVMGDITPEALIDAVIQAGYGAELIEDETNRRDKQRLQIEHEIRQRKWQAIVALIMGFGLLFWGLAGGQMQVTAENRSNWIGVGVISLIVMVFTGGHFYRRALKNLANKTATMDTLVALGTGAAWLYSMAVTLAPDFFPETARHLYFESSTMIIGLINVGKMLEAKAKQRSSKALERLLDLTPKTALIVEGEGEREIPLSQVQQGMILRLKTGNRVSVDGIITQGEAWLDESMLTGEPLPVHKREGDKISAGTLVTDGAVLFRAEQIGNKTTLANIIRLVRQAQSSKPQIGQLADRIAAVFVPAVIAIALLAAVIWYAVTKEISYSFVVLTTVLIIACPCALGLATPMSIIAGVGRSAELGVLVRDADALQKAAEADTVVFDKTGTLTKGEPKLTALYTFNGFDSQTAVQFAADLEQSSTHPLAKAILEHAADLRISPQTVSDFRTLKGLGVTATIQHKAVLLGNRALLEQHSVALTEAESSFRQESEKGATVVFLAVEQMLAAVFVIRDPLRDDTAAALSRLHRQGYRLVMLTGDQEKTAQAIAKEAGIDQVIAGVLPEGKVQAIRQLQAQGRKVVMVGDGINDAPALAQANVSIAMGSGSDVAIETAELTLMRHSIHGVADALSLSRGTLRNMKQNLFFAFVYNCLGIPLAAGVFYPLLGVLLNPIVGGAAMACSSITVATNANRLLKFTPQA</sequence>
<dbReference type="Gene3D" id="2.70.150.10">
    <property type="entry name" value="Calcium-transporting ATPase, cytoplasmic transduction domain A"/>
    <property type="match status" value="1"/>
</dbReference>
<dbReference type="SFLD" id="SFLDS00003">
    <property type="entry name" value="Haloacid_Dehalogenase"/>
    <property type="match status" value="1"/>
</dbReference>
<dbReference type="NCBIfam" id="TIGR01494">
    <property type="entry name" value="ATPase_P-type"/>
    <property type="match status" value="1"/>
</dbReference>
<evidence type="ECO:0000256" key="12">
    <source>
        <dbReference type="ARBA" id="ARBA00022796"/>
    </source>
</evidence>
<keyword evidence="11 23" id="KW-0547">Nucleotide-binding</keyword>
<keyword evidence="6 23" id="KW-1003">Cell membrane</keyword>
<evidence type="ECO:0000256" key="11">
    <source>
        <dbReference type="ARBA" id="ARBA00022741"/>
    </source>
</evidence>
<dbReference type="GO" id="GO:0140581">
    <property type="term" value="F:P-type monovalent copper transporter activity"/>
    <property type="evidence" value="ECO:0007669"/>
    <property type="project" value="UniProtKB-EC"/>
</dbReference>
<evidence type="ECO:0000256" key="5">
    <source>
        <dbReference type="ARBA" id="ARBA00022448"/>
    </source>
</evidence>
<dbReference type="CDD" id="cd00371">
    <property type="entry name" value="HMA"/>
    <property type="match status" value="3"/>
</dbReference>
<name>A0AAW6QAS2_9PAST</name>
<keyword evidence="7" id="KW-0597">Phosphoprotein</keyword>
<dbReference type="InterPro" id="IPR059000">
    <property type="entry name" value="ATPase_P-type_domA"/>
</dbReference>
<keyword evidence="8 23" id="KW-0812">Transmembrane</keyword>
<dbReference type="AlphaFoldDB" id="A0AAW6QAS2"/>
<dbReference type="CDD" id="cd02094">
    <property type="entry name" value="P-type_ATPase_Cu-like"/>
    <property type="match status" value="1"/>
</dbReference>
<evidence type="ECO:0000256" key="17">
    <source>
        <dbReference type="ARBA" id="ARBA00023008"/>
    </source>
</evidence>
<dbReference type="PROSITE" id="PS50846">
    <property type="entry name" value="HMA_2"/>
    <property type="match status" value="3"/>
</dbReference>
<dbReference type="SUPFAM" id="SSF56784">
    <property type="entry name" value="HAD-like"/>
    <property type="match status" value="1"/>
</dbReference>
<dbReference type="EMBL" id="JARQTW010000013">
    <property type="protein sequence ID" value="MDG2950587.1"/>
    <property type="molecule type" value="Genomic_DNA"/>
</dbReference>
<evidence type="ECO:0000256" key="8">
    <source>
        <dbReference type="ARBA" id="ARBA00022692"/>
    </source>
</evidence>
<evidence type="ECO:0000256" key="15">
    <source>
        <dbReference type="ARBA" id="ARBA00022967"/>
    </source>
</evidence>
<evidence type="ECO:0000256" key="7">
    <source>
        <dbReference type="ARBA" id="ARBA00022553"/>
    </source>
</evidence>
<comment type="similarity">
    <text evidence="2 23">Belongs to the cation transport ATPase (P-type) (TC 3.A.3) family. Type IB subfamily.</text>
</comment>
<dbReference type="GO" id="GO:0043682">
    <property type="term" value="F:P-type divalent copper transporter activity"/>
    <property type="evidence" value="ECO:0007669"/>
    <property type="project" value="TreeGrafter"/>
</dbReference>
<keyword evidence="9 23" id="KW-0479">Metal-binding</keyword>
<dbReference type="NCBIfam" id="TIGR01525">
    <property type="entry name" value="ATPase-IB_hvy"/>
    <property type="match status" value="1"/>
</dbReference>
<evidence type="ECO:0000256" key="22">
    <source>
        <dbReference type="ARBA" id="ARBA00049289"/>
    </source>
</evidence>
<dbReference type="SUPFAM" id="SSF55008">
    <property type="entry name" value="HMA, heavy metal-associated domain"/>
    <property type="match status" value="3"/>
</dbReference>